<reference evidence="1 2" key="1">
    <citation type="submission" date="2015-09" db="EMBL/GenBank/DDBJ databases">
        <title>Sorangium comparison.</title>
        <authorList>
            <person name="Zaburannyi N."/>
            <person name="Bunk B."/>
            <person name="Overmann J."/>
            <person name="Mueller R."/>
        </authorList>
    </citation>
    <scope>NUCLEOTIDE SEQUENCE [LARGE SCALE GENOMIC DNA]</scope>
    <source>
        <strain evidence="1 2">So ceGT47</strain>
    </source>
</reference>
<protein>
    <submittedName>
        <fullName evidence="1">Uncharacterized protein</fullName>
    </submittedName>
</protein>
<name>A0A4P2Q5T9_SORCE</name>
<evidence type="ECO:0000313" key="2">
    <source>
        <dbReference type="Proteomes" id="UP000295781"/>
    </source>
</evidence>
<dbReference type="EMBL" id="CP012670">
    <property type="protein sequence ID" value="AUX24760.1"/>
    <property type="molecule type" value="Genomic_DNA"/>
</dbReference>
<dbReference type="Proteomes" id="UP000295781">
    <property type="component" value="Chromosome"/>
</dbReference>
<dbReference type="AlphaFoldDB" id="A0A4P2Q5T9"/>
<gene>
    <name evidence="1" type="ORF">SOCEGT47_052990</name>
</gene>
<sequence>MGCGVSRWACGVSRWACGVSRWACGVSRWACGVSRWACGVSRWEGRERQRSRAYAAVRGRSLSLTGSRNTTPPSGRR</sequence>
<accession>A0A4P2Q5T9</accession>
<evidence type="ECO:0000313" key="1">
    <source>
        <dbReference type="EMBL" id="AUX24760.1"/>
    </source>
</evidence>
<organism evidence="1 2">
    <name type="scientific">Sorangium cellulosum</name>
    <name type="common">Polyangium cellulosum</name>
    <dbReference type="NCBI Taxonomy" id="56"/>
    <lineage>
        <taxon>Bacteria</taxon>
        <taxon>Pseudomonadati</taxon>
        <taxon>Myxococcota</taxon>
        <taxon>Polyangia</taxon>
        <taxon>Polyangiales</taxon>
        <taxon>Polyangiaceae</taxon>
        <taxon>Sorangium</taxon>
    </lineage>
</organism>
<proteinExistence type="predicted"/>